<name>A0A143PH34_LUTPR</name>
<dbReference type="Gene3D" id="1.20.1440.60">
    <property type="entry name" value="23S rRNA-intervening sequence"/>
    <property type="match status" value="1"/>
</dbReference>
<evidence type="ECO:0000313" key="1">
    <source>
        <dbReference type="EMBL" id="AMY07590.1"/>
    </source>
</evidence>
<dbReference type="STRING" id="1855912.LuPra_00763"/>
<dbReference type="Proteomes" id="UP000076079">
    <property type="component" value="Chromosome"/>
</dbReference>
<dbReference type="KEGG" id="abac:LuPra_00763"/>
<organism evidence="1 2">
    <name type="scientific">Luteitalea pratensis</name>
    <dbReference type="NCBI Taxonomy" id="1855912"/>
    <lineage>
        <taxon>Bacteria</taxon>
        <taxon>Pseudomonadati</taxon>
        <taxon>Acidobacteriota</taxon>
        <taxon>Vicinamibacteria</taxon>
        <taxon>Vicinamibacterales</taxon>
        <taxon>Vicinamibacteraceae</taxon>
        <taxon>Luteitalea</taxon>
    </lineage>
</organism>
<dbReference type="EMBL" id="CP015136">
    <property type="protein sequence ID" value="AMY07590.1"/>
    <property type="molecule type" value="Genomic_DNA"/>
</dbReference>
<keyword evidence="2" id="KW-1185">Reference proteome</keyword>
<dbReference type="InterPro" id="IPR012657">
    <property type="entry name" value="23S_rRNA-intervening_sequence"/>
</dbReference>
<dbReference type="Pfam" id="PF05635">
    <property type="entry name" value="23S_rRNA_IVP"/>
    <property type="match status" value="1"/>
</dbReference>
<dbReference type="InterPro" id="IPR036583">
    <property type="entry name" value="23S_rRNA_IVS_sf"/>
</dbReference>
<proteinExistence type="predicted"/>
<dbReference type="NCBIfam" id="TIGR02436">
    <property type="entry name" value="four helix bundle protein"/>
    <property type="match status" value="1"/>
</dbReference>
<protein>
    <submittedName>
        <fullName evidence="1">Four helix bundle protein</fullName>
    </submittedName>
</protein>
<dbReference type="SUPFAM" id="SSF158446">
    <property type="entry name" value="IVS-encoded protein-like"/>
    <property type="match status" value="1"/>
</dbReference>
<sequence length="128" mass="14311">MSELPRQDLVARARVFSVRLLKVCEGLFRDPGCSRRFVENLAAAGTAIGQNLSEAQSSMSRRQMAQCYRVALRESREARHSLQIVHDLHKGDASEVAWLAGEANEFIAMLVTSVRRLDEPADRDGSLR</sequence>
<reference evidence="1 2" key="1">
    <citation type="journal article" date="2016" name="Genome Announc.">
        <title>First Complete Genome Sequence of a Subdivision 6 Acidobacterium Strain.</title>
        <authorList>
            <person name="Huang S."/>
            <person name="Vieira S."/>
            <person name="Bunk B."/>
            <person name="Riedel T."/>
            <person name="Sproer C."/>
            <person name="Overmann J."/>
        </authorList>
    </citation>
    <scope>NUCLEOTIDE SEQUENCE [LARGE SCALE GENOMIC DNA]</scope>
    <source>
        <strain evidence="2">DSM 100886 HEG_-6_39</strain>
    </source>
</reference>
<gene>
    <name evidence="1" type="ORF">LuPra_00763</name>
</gene>
<dbReference type="AlphaFoldDB" id="A0A143PH34"/>
<reference evidence="2" key="2">
    <citation type="submission" date="2016-04" db="EMBL/GenBank/DDBJ databases">
        <title>First Complete Genome Sequence of a Subdivision 6 Acidobacterium.</title>
        <authorList>
            <person name="Huang S."/>
            <person name="Vieira S."/>
            <person name="Bunk B."/>
            <person name="Riedel T."/>
            <person name="Sproeer C."/>
            <person name="Overmann J."/>
        </authorList>
    </citation>
    <scope>NUCLEOTIDE SEQUENCE [LARGE SCALE GENOMIC DNA]</scope>
    <source>
        <strain evidence="2">DSM 100886 HEG_-6_39</strain>
    </source>
</reference>
<dbReference type="RefSeq" id="WP_110169526.1">
    <property type="nucleotide sequence ID" value="NZ_CP015136.1"/>
</dbReference>
<accession>A0A143PH34</accession>
<evidence type="ECO:0000313" key="2">
    <source>
        <dbReference type="Proteomes" id="UP000076079"/>
    </source>
</evidence>